<feature type="transmembrane region" description="Helical" evidence="1">
    <location>
        <begin position="101"/>
        <end position="117"/>
    </location>
</feature>
<evidence type="ECO:0000256" key="1">
    <source>
        <dbReference type="SAM" id="Phobius"/>
    </source>
</evidence>
<feature type="transmembrane region" description="Helical" evidence="1">
    <location>
        <begin position="155"/>
        <end position="173"/>
    </location>
</feature>
<evidence type="ECO:0000313" key="2">
    <source>
        <dbReference type="EMBL" id="RSD26952.1"/>
    </source>
</evidence>
<feature type="non-terminal residue" evidence="2">
    <location>
        <position position="195"/>
    </location>
</feature>
<keyword evidence="1" id="KW-1133">Transmembrane helix</keyword>
<reference evidence="3" key="1">
    <citation type="submission" date="2018-12" db="EMBL/GenBank/DDBJ databases">
        <title>Bacillus chawlae sp. nov., Bacillus glennii sp. nov., and Bacillus saganii sp. nov. Isolated from the Vehicle Assembly Building at Kennedy Space Center where the Viking Spacecraft were Assembled.</title>
        <authorList>
            <person name="Seuylemezian A."/>
            <person name="Vaishampayan P."/>
        </authorList>
    </citation>
    <scope>NUCLEOTIDE SEQUENCE [LARGE SCALE GENOMIC DNA]</scope>
    <source>
        <strain evidence="3">DSM 13966</strain>
    </source>
</reference>
<proteinExistence type="predicted"/>
<keyword evidence="1" id="KW-0472">Membrane</keyword>
<sequence length="195" mass="23420">MANENKIFNAKLWLMSLLLTYLTFSKYYLKSVGNPNGISNEIYLIIYSLFFILIFILIRRLKINIKNNYHAIFIILIIIFNWVLDKFYVLPRYDYILQQSLNYFLIFIISYIGFSLIRSNILNEILKRYYFIAFIVGVIFLIIVELEVIDRNVILNENTWGYFLAPFLIYLYIKKEDSLKKFIVYVIGIVLIYFT</sequence>
<dbReference type="Proteomes" id="UP000279911">
    <property type="component" value="Unassembled WGS sequence"/>
</dbReference>
<dbReference type="AlphaFoldDB" id="A0A427TRC3"/>
<gene>
    <name evidence="2" type="ORF">EJA10_10400</name>
</gene>
<feature type="transmembrane region" description="Helical" evidence="1">
    <location>
        <begin position="41"/>
        <end position="58"/>
    </location>
</feature>
<feature type="transmembrane region" description="Helical" evidence="1">
    <location>
        <begin position="70"/>
        <end position="89"/>
    </location>
</feature>
<keyword evidence="1" id="KW-0812">Transmembrane</keyword>
<dbReference type="RefSeq" id="WP_142999660.1">
    <property type="nucleotide sequence ID" value="NZ_RSFW01000013.1"/>
</dbReference>
<name>A0A427TRC3_9BACI</name>
<accession>A0A427TRC3</accession>
<evidence type="ECO:0000313" key="3">
    <source>
        <dbReference type="Proteomes" id="UP000279911"/>
    </source>
</evidence>
<protein>
    <submittedName>
        <fullName evidence="2">Uncharacterized protein</fullName>
    </submittedName>
</protein>
<feature type="transmembrane region" description="Helical" evidence="1">
    <location>
        <begin position="129"/>
        <end position="149"/>
    </location>
</feature>
<dbReference type="EMBL" id="RSFW01000013">
    <property type="protein sequence ID" value="RSD26952.1"/>
    <property type="molecule type" value="Genomic_DNA"/>
</dbReference>
<comment type="caution">
    <text evidence="2">The sequence shown here is derived from an EMBL/GenBank/DDBJ whole genome shotgun (WGS) entry which is preliminary data.</text>
</comment>
<organism evidence="2 3">
    <name type="scientific">Mesobacillus subterraneus</name>
    <dbReference type="NCBI Taxonomy" id="285983"/>
    <lineage>
        <taxon>Bacteria</taxon>
        <taxon>Bacillati</taxon>
        <taxon>Bacillota</taxon>
        <taxon>Bacilli</taxon>
        <taxon>Bacillales</taxon>
        <taxon>Bacillaceae</taxon>
        <taxon>Mesobacillus</taxon>
    </lineage>
</organism>
<feature type="transmembrane region" description="Helical" evidence="1">
    <location>
        <begin position="12"/>
        <end position="29"/>
    </location>
</feature>